<reference evidence="1 2" key="1">
    <citation type="submission" date="2017-05" db="EMBL/GenBank/DDBJ databases">
        <title>Functional genome analysis of Paenibacillus pasadenensis strain R16: insights on endophytic life style and antifungal activity.</title>
        <authorList>
            <person name="Passera A."/>
            <person name="Marcolungo L."/>
            <person name="Casati P."/>
            <person name="Brasca M."/>
            <person name="Quaglino F."/>
            <person name="Delledonne M."/>
        </authorList>
    </citation>
    <scope>NUCLEOTIDE SEQUENCE [LARGE SCALE GENOMIC DNA]</scope>
    <source>
        <strain evidence="1 2">R16</strain>
    </source>
</reference>
<name>A0A2N5N9Y1_9BACL</name>
<evidence type="ECO:0000313" key="1">
    <source>
        <dbReference type="EMBL" id="PLT47149.1"/>
    </source>
</evidence>
<evidence type="ECO:0000313" key="2">
    <source>
        <dbReference type="Proteomes" id="UP000234789"/>
    </source>
</evidence>
<accession>A0A2N5N9Y1</accession>
<dbReference type="Proteomes" id="UP000234789">
    <property type="component" value="Unassembled WGS sequence"/>
</dbReference>
<sequence>MLDFIESVDNPQKREDAYRLLDLFTGTTGQEARMWRPSIIGFGSPILTSTPPVTNRCRGL</sequence>
<keyword evidence="2" id="KW-1185">Reference proteome</keyword>
<proteinExistence type="predicted"/>
<dbReference type="AlphaFoldDB" id="A0A2N5N9Y1"/>
<organism evidence="1 2">
    <name type="scientific">Paenibacillus pasadenensis</name>
    <dbReference type="NCBI Taxonomy" id="217090"/>
    <lineage>
        <taxon>Bacteria</taxon>
        <taxon>Bacillati</taxon>
        <taxon>Bacillota</taxon>
        <taxon>Bacilli</taxon>
        <taxon>Bacillales</taxon>
        <taxon>Paenibacillaceae</taxon>
        <taxon>Paenibacillus</taxon>
    </lineage>
</organism>
<gene>
    <name evidence="1" type="ORF">B8V81_1373</name>
</gene>
<comment type="caution">
    <text evidence="1">The sequence shown here is derived from an EMBL/GenBank/DDBJ whole genome shotgun (WGS) entry which is preliminary data.</text>
</comment>
<dbReference type="EMBL" id="NFEZ01000003">
    <property type="protein sequence ID" value="PLT47149.1"/>
    <property type="molecule type" value="Genomic_DNA"/>
</dbReference>
<protein>
    <submittedName>
        <fullName evidence="1">Uncharacterized protein</fullName>
    </submittedName>
</protein>